<protein>
    <submittedName>
        <fullName evidence="1">Uncharacterized protein</fullName>
    </submittedName>
</protein>
<evidence type="ECO:0000313" key="2">
    <source>
        <dbReference type="Proteomes" id="UP000253509"/>
    </source>
</evidence>
<comment type="caution">
    <text evidence="1">The sequence shown here is derived from an EMBL/GenBank/DDBJ whole genome shotgun (WGS) entry which is preliminary data.</text>
</comment>
<proteinExistence type="predicted"/>
<name>A0A366IKW2_9MICO</name>
<sequence>MTDDLTAWLAERREKHHGGWTGQWSAVLDGDDMTLHADGAVPFDLVRSKGGVHEYRGAIEDLAAIVDAQCVASATLALAFEQRRAAEEARTANLIAYVETLRDPVIVTGLSEATVKTIGRTANTIRPRLGLTEES</sequence>
<organism evidence="1 2">
    <name type="scientific">Brevibacterium celere</name>
    <dbReference type="NCBI Taxonomy" id="225845"/>
    <lineage>
        <taxon>Bacteria</taxon>
        <taxon>Bacillati</taxon>
        <taxon>Actinomycetota</taxon>
        <taxon>Actinomycetes</taxon>
        <taxon>Micrococcales</taxon>
        <taxon>Brevibacteriaceae</taxon>
        <taxon>Brevibacterium</taxon>
    </lineage>
</organism>
<reference evidence="1 2" key="1">
    <citation type="submission" date="2018-06" db="EMBL/GenBank/DDBJ databases">
        <title>Freshwater and sediment microbial communities from various areas in North America, analyzing microbe dynamics in response to fracking.</title>
        <authorList>
            <person name="Lamendella R."/>
        </authorList>
    </citation>
    <scope>NUCLEOTIDE SEQUENCE [LARGE SCALE GENOMIC DNA]</scope>
    <source>
        <strain evidence="1 2">3b_TX</strain>
    </source>
</reference>
<accession>A0A366IKW2</accession>
<evidence type="ECO:0000313" key="1">
    <source>
        <dbReference type="EMBL" id="RBP73052.1"/>
    </source>
</evidence>
<dbReference type="AlphaFoldDB" id="A0A366IKW2"/>
<dbReference type="Proteomes" id="UP000253509">
    <property type="component" value="Unassembled WGS sequence"/>
</dbReference>
<gene>
    <name evidence="1" type="ORF">DFO65_103347</name>
</gene>
<dbReference type="EMBL" id="QNSB01000003">
    <property type="protein sequence ID" value="RBP73052.1"/>
    <property type="molecule type" value="Genomic_DNA"/>
</dbReference>
<keyword evidence="2" id="KW-1185">Reference proteome</keyword>
<dbReference type="RefSeq" id="WP_113903512.1">
    <property type="nucleotide sequence ID" value="NZ_QNSB01000003.1"/>
</dbReference>